<feature type="compositionally biased region" description="Basic residues" evidence="1">
    <location>
        <begin position="148"/>
        <end position="158"/>
    </location>
</feature>
<sequence length="158" mass="17932">MRTMTATSRSATRSPVAHVTARCHDGSVTEFEDWRKTREHTDAQVAAAASDPSATVTDLGPGFWMVSVAGATRGFIVQLEVRDEVRFEARLRHVNPGQGTRIGEYWEFDKAIAAIIAEPSRFVGRDPFRELTNYASRDQMRERTERKRLQRRAGRYFG</sequence>
<keyword evidence="3" id="KW-1185">Reference proteome</keyword>
<protein>
    <submittedName>
        <fullName evidence="2">Uncharacterized protein</fullName>
    </submittedName>
</protein>
<evidence type="ECO:0000313" key="2">
    <source>
        <dbReference type="EMBL" id="ROR66398.1"/>
    </source>
</evidence>
<gene>
    <name evidence="2" type="ORF">EDD26_1780</name>
</gene>
<evidence type="ECO:0000313" key="3">
    <source>
        <dbReference type="Proteomes" id="UP000275456"/>
    </source>
</evidence>
<name>A0A3N2AU06_9MICO</name>
<feature type="region of interest" description="Disordered" evidence="1">
    <location>
        <begin position="139"/>
        <end position="158"/>
    </location>
</feature>
<dbReference type="AlphaFoldDB" id="A0A3N2AU06"/>
<evidence type="ECO:0000256" key="1">
    <source>
        <dbReference type="SAM" id="MobiDB-lite"/>
    </source>
</evidence>
<accession>A0A3N2AU06</accession>
<dbReference type="EMBL" id="RKHJ01000001">
    <property type="protein sequence ID" value="ROR66398.1"/>
    <property type="molecule type" value="Genomic_DNA"/>
</dbReference>
<comment type="caution">
    <text evidence="2">The sequence shown here is derived from an EMBL/GenBank/DDBJ whole genome shotgun (WGS) entry which is preliminary data.</text>
</comment>
<dbReference type="Proteomes" id="UP000275456">
    <property type="component" value="Unassembled WGS sequence"/>
</dbReference>
<organism evidence="2 3">
    <name type="scientific">Agrococcus jenensis</name>
    <dbReference type="NCBI Taxonomy" id="46353"/>
    <lineage>
        <taxon>Bacteria</taxon>
        <taxon>Bacillati</taxon>
        <taxon>Actinomycetota</taxon>
        <taxon>Actinomycetes</taxon>
        <taxon>Micrococcales</taxon>
        <taxon>Microbacteriaceae</taxon>
        <taxon>Agrococcus</taxon>
    </lineage>
</organism>
<proteinExistence type="predicted"/>
<reference evidence="2 3" key="1">
    <citation type="submission" date="2018-11" db="EMBL/GenBank/DDBJ databases">
        <title>Sequencing the genomes of 1000 actinobacteria strains.</title>
        <authorList>
            <person name="Klenk H.-P."/>
        </authorList>
    </citation>
    <scope>NUCLEOTIDE SEQUENCE [LARGE SCALE GENOMIC DNA]</scope>
    <source>
        <strain evidence="2 3">DSM 9580</strain>
    </source>
</reference>